<evidence type="ECO:0000256" key="1">
    <source>
        <dbReference type="ARBA" id="ARBA00022729"/>
    </source>
</evidence>
<proteinExistence type="inferred from homology"/>
<comment type="caution">
    <text evidence="8">The sequence shown here is derived from an EMBL/GenBank/DDBJ whole genome shotgun (WGS) entry which is preliminary data.</text>
</comment>
<evidence type="ECO:0000256" key="3">
    <source>
        <dbReference type="ARBA" id="ARBA00023277"/>
    </source>
</evidence>
<dbReference type="Pfam" id="PF02012">
    <property type="entry name" value="BNR"/>
    <property type="match status" value="1"/>
</dbReference>
<evidence type="ECO:0000256" key="5">
    <source>
        <dbReference type="ARBA" id="ARBA00023326"/>
    </source>
</evidence>
<keyword evidence="3" id="KW-0119">Carbohydrate metabolism</keyword>
<dbReference type="RefSeq" id="WP_305023620.1">
    <property type="nucleotide sequence ID" value="NZ_JAUQTB010000003.1"/>
</dbReference>
<keyword evidence="9" id="KW-1185">Reference proteome</keyword>
<dbReference type="CDD" id="cd15482">
    <property type="entry name" value="Sialidase_non-viral"/>
    <property type="match status" value="2"/>
</dbReference>
<sequence length="872" mass="93838">MFKKFMSIALVTALAVPAASPLHAKAASANKPAASQAVQKVQSQAYDWGRAKVVGGGFIPGIVYNAKQKDLVYARTDMGGAYRWDPAAKTWKQLLNSVAFDEWNMLGVESLATDPVDPNRVYIASGTYTNDWTDMNGVLLRSTDKGDTWKRTELPFKLGGNMPGRSMGERLAVDPNDNRILYLGTRSGNGLWKSDDYGKTWKRVPSFTAAGNVKDDYGDIAGVVWVTFDPATGRKGKSTQTIYVGVADTNKSIYKSTDGGKTWAPVAGQPDHGFVPHHGTLASNGNLYVTYNEFIGPYSGGKGSVWKLNTKTGEWTDISPTGNTENPYGGLAVDAQHPDTLMVATMNKWWPDDYIYRSTDGGKTWKPFWTLDYSKNPSRENNYTMDYSLAPWLDWGETKSLPETSPKLGWMIGDIEIDPFNSDRMLYGTGATLYGSSNLTALDRNEKVNISVAAEGIEETAVLGLISPSSGAPLLSAMGDIGGFRHEDLNKAPSMMTNPTIGTSTDIDFAESNPNIVVRVGNGEGEAARIGISTDNGRTWKPGSNAWAASKDDKTEGGSVAVSADGSTIVWSPKGSDRPVSYSRDLGMTWTPSQGVPAQSRVSADRVNPNQLYAFHEGKFYISTDRGATFSASQAGGLPQSLTSNFKAVPGKEGDIWLGSAVDNSHKENAYGLWHSTDSGKTFTKLSNVSEAATVGFGKAAPGQAYPALYSYGKINGQYGVYRSDNGGSSWVRINDDQHQFGAANTTITGDPRVYGRVYVGTNGLGIVIGNIRGGSTNNPMKDRKAPSITLHQKSGRVKTGSFILSGNVNELLKDGIVTVKQSGHSAVRLAVKDGAFTQAFQLDKGTNTFTVEAVDLVGNMGRARIAVMYKP</sequence>
<feature type="chain" id="PRO_5045762513" evidence="7">
    <location>
        <begin position="25"/>
        <end position="872"/>
    </location>
</feature>
<keyword evidence="2 8" id="KW-0378">Hydrolase</keyword>
<name>A0ABT9CB09_9BACL</name>
<dbReference type="SUPFAM" id="SSF110296">
    <property type="entry name" value="Oligoxyloglucan reducing end-specific cellobiohydrolase"/>
    <property type="match status" value="2"/>
</dbReference>
<dbReference type="PANTHER" id="PTHR43739:SF2">
    <property type="entry name" value="OLIGOXYLOGLUCAN-REDUCING END-SPECIFIC XYLOGLUCANASE-RELATED"/>
    <property type="match status" value="1"/>
</dbReference>
<dbReference type="EC" id="3.2.1.-" evidence="8"/>
<keyword evidence="4 8" id="KW-0326">Glycosidase</keyword>
<evidence type="ECO:0000256" key="4">
    <source>
        <dbReference type="ARBA" id="ARBA00023295"/>
    </source>
</evidence>
<feature type="signal peptide" evidence="7">
    <location>
        <begin position="1"/>
        <end position="24"/>
    </location>
</feature>
<organism evidence="8 9">
    <name type="scientific">Paenibacillus lacisoli</name>
    <dbReference type="NCBI Taxonomy" id="3064525"/>
    <lineage>
        <taxon>Bacteria</taxon>
        <taxon>Bacillati</taxon>
        <taxon>Bacillota</taxon>
        <taxon>Bacilli</taxon>
        <taxon>Bacillales</taxon>
        <taxon>Paenibacillaceae</taxon>
        <taxon>Paenibacillus</taxon>
    </lineage>
</organism>
<dbReference type="PANTHER" id="PTHR43739">
    <property type="entry name" value="XYLOGLUCANASE (EUROFUNG)"/>
    <property type="match status" value="1"/>
</dbReference>
<dbReference type="InterPro" id="IPR002860">
    <property type="entry name" value="BNR_rpt"/>
</dbReference>
<dbReference type="GO" id="GO:0016798">
    <property type="term" value="F:hydrolase activity, acting on glycosyl bonds"/>
    <property type="evidence" value="ECO:0007669"/>
    <property type="project" value="UniProtKB-KW"/>
</dbReference>
<dbReference type="Pfam" id="PF15899">
    <property type="entry name" value="BNR_6"/>
    <property type="match status" value="1"/>
</dbReference>
<gene>
    <name evidence="8" type="ORF">Q5741_08355</name>
</gene>
<dbReference type="Gene3D" id="2.60.40.10">
    <property type="entry name" value="Immunoglobulins"/>
    <property type="match status" value="1"/>
</dbReference>
<evidence type="ECO:0000313" key="9">
    <source>
        <dbReference type="Proteomes" id="UP001240171"/>
    </source>
</evidence>
<evidence type="ECO:0000256" key="7">
    <source>
        <dbReference type="SAM" id="SignalP"/>
    </source>
</evidence>
<comment type="similarity">
    <text evidence="6">Belongs to the glycosyl hydrolase 74 family.</text>
</comment>
<keyword evidence="5" id="KW-0624">Polysaccharide degradation</keyword>
<reference evidence="8 9" key="1">
    <citation type="submission" date="2023-07" db="EMBL/GenBank/DDBJ databases">
        <title>Paenibacillus sp. JX-17 nov. isolated from soil.</title>
        <authorList>
            <person name="Wan Y."/>
            <person name="Liu B."/>
        </authorList>
    </citation>
    <scope>NUCLEOTIDE SEQUENCE [LARGE SCALE GENOMIC DNA]</scope>
    <source>
        <strain evidence="8 9">JX-17</strain>
    </source>
</reference>
<dbReference type="EMBL" id="JAUQTB010000003">
    <property type="protein sequence ID" value="MDO7906427.1"/>
    <property type="molecule type" value="Genomic_DNA"/>
</dbReference>
<dbReference type="Proteomes" id="UP001240171">
    <property type="component" value="Unassembled WGS sequence"/>
</dbReference>
<dbReference type="InterPro" id="IPR013783">
    <property type="entry name" value="Ig-like_fold"/>
</dbReference>
<dbReference type="InterPro" id="IPR052025">
    <property type="entry name" value="Xyloglucanase_GH74"/>
</dbReference>
<accession>A0ABT9CB09</accession>
<dbReference type="Gene3D" id="2.130.10.10">
    <property type="entry name" value="YVTN repeat-like/Quinoprotein amine dehydrogenase"/>
    <property type="match status" value="2"/>
</dbReference>
<evidence type="ECO:0000256" key="6">
    <source>
        <dbReference type="ARBA" id="ARBA00037986"/>
    </source>
</evidence>
<keyword evidence="1 7" id="KW-0732">Signal</keyword>
<protein>
    <submittedName>
        <fullName evidence="8">Sialidase family protein</fullName>
        <ecNumber evidence="8">3.2.1.-</ecNumber>
    </submittedName>
</protein>
<evidence type="ECO:0000313" key="8">
    <source>
        <dbReference type="EMBL" id="MDO7906427.1"/>
    </source>
</evidence>
<dbReference type="InterPro" id="IPR015943">
    <property type="entry name" value="WD40/YVTN_repeat-like_dom_sf"/>
</dbReference>
<evidence type="ECO:0000256" key="2">
    <source>
        <dbReference type="ARBA" id="ARBA00022801"/>
    </source>
</evidence>